<dbReference type="eggNOG" id="ENOG502S4QF">
    <property type="taxonomic scope" value="Eukaryota"/>
</dbReference>
<gene>
    <name evidence="2" type="ORF">PHATRDRAFT_44979</name>
</gene>
<accession>B7FV54</accession>
<reference evidence="3" key="2">
    <citation type="submission" date="2008-08" db="EMBL/GenBank/DDBJ databases">
        <authorList>
            <consortium name="Diatom Consortium"/>
            <person name="Grigoriev I."/>
            <person name="Grimwood J."/>
            <person name="Kuo A."/>
            <person name="Otillar R.P."/>
            <person name="Salamov A."/>
            <person name="Detter J.C."/>
            <person name="Lindquist E."/>
            <person name="Shapiro H."/>
            <person name="Lucas S."/>
            <person name="Glavina del Rio T."/>
            <person name="Pitluck S."/>
            <person name="Rokhsar D."/>
            <person name="Bowler C."/>
        </authorList>
    </citation>
    <scope>GENOME REANNOTATION</scope>
    <source>
        <strain evidence="3">CCAP 1055/1</strain>
    </source>
</reference>
<dbReference type="OrthoDB" id="9981546at2759"/>
<dbReference type="GO" id="GO:0016857">
    <property type="term" value="F:racemase and epimerase activity, acting on carbohydrates and derivatives"/>
    <property type="evidence" value="ECO:0007669"/>
    <property type="project" value="InterPro"/>
</dbReference>
<dbReference type="GeneID" id="7199655"/>
<reference evidence="2 3" key="1">
    <citation type="journal article" date="2008" name="Nature">
        <title>The Phaeodactylum genome reveals the evolutionary history of diatom genomes.</title>
        <authorList>
            <person name="Bowler C."/>
            <person name="Allen A.E."/>
            <person name="Badger J.H."/>
            <person name="Grimwood J."/>
            <person name="Jabbari K."/>
            <person name="Kuo A."/>
            <person name="Maheswari U."/>
            <person name="Martens C."/>
            <person name="Maumus F."/>
            <person name="Otillar R.P."/>
            <person name="Rayko E."/>
            <person name="Salamov A."/>
            <person name="Vandepoele K."/>
            <person name="Beszteri B."/>
            <person name="Gruber A."/>
            <person name="Heijde M."/>
            <person name="Katinka M."/>
            <person name="Mock T."/>
            <person name="Valentin K."/>
            <person name="Verret F."/>
            <person name="Berges J.A."/>
            <person name="Brownlee C."/>
            <person name="Cadoret J.P."/>
            <person name="Chiovitti A."/>
            <person name="Choi C.J."/>
            <person name="Coesel S."/>
            <person name="De Martino A."/>
            <person name="Detter J.C."/>
            <person name="Durkin C."/>
            <person name="Falciatore A."/>
            <person name="Fournet J."/>
            <person name="Haruta M."/>
            <person name="Huysman M.J."/>
            <person name="Jenkins B.D."/>
            <person name="Jiroutova K."/>
            <person name="Jorgensen R.E."/>
            <person name="Joubert Y."/>
            <person name="Kaplan A."/>
            <person name="Kroger N."/>
            <person name="Kroth P.G."/>
            <person name="La Roche J."/>
            <person name="Lindquist E."/>
            <person name="Lommer M."/>
            <person name="Martin-Jezequel V."/>
            <person name="Lopez P.J."/>
            <person name="Lucas S."/>
            <person name="Mangogna M."/>
            <person name="McGinnis K."/>
            <person name="Medlin L.K."/>
            <person name="Montsant A."/>
            <person name="Oudot-Le Secq M.P."/>
            <person name="Napoli C."/>
            <person name="Obornik M."/>
            <person name="Parker M.S."/>
            <person name="Petit J.L."/>
            <person name="Porcel B.M."/>
            <person name="Poulsen N."/>
            <person name="Robison M."/>
            <person name="Rychlewski L."/>
            <person name="Rynearson T.A."/>
            <person name="Schmutz J."/>
            <person name="Shapiro H."/>
            <person name="Siaut M."/>
            <person name="Stanley M."/>
            <person name="Sussman M.R."/>
            <person name="Taylor A.R."/>
            <person name="Vardi A."/>
            <person name="von Dassow P."/>
            <person name="Vyverman W."/>
            <person name="Willis A."/>
            <person name="Wyrwicz L.S."/>
            <person name="Rokhsar D.S."/>
            <person name="Weissenbach J."/>
            <person name="Armbrust E.V."/>
            <person name="Green B.R."/>
            <person name="Van de Peer Y."/>
            <person name="Grigoriev I.V."/>
        </authorList>
    </citation>
    <scope>NUCLEOTIDE SEQUENCE [LARGE SCALE GENOMIC DNA]</scope>
    <source>
        <strain evidence="2 3">CCAP 1055/1</strain>
    </source>
</reference>
<proteinExistence type="predicted"/>
<evidence type="ECO:0000313" key="3">
    <source>
        <dbReference type="Proteomes" id="UP000000759"/>
    </source>
</evidence>
<dbReference type="Pfam" id="PF05336">
    <property type="entry name" value="rhaM"/>
    <property type="match status" value="1"/>
</dbReference>
<dbReference type="SUPFAM" id="SSF54909">
    <property type="entry name" value="Dimeric alpha+beta barrel"/>
    <property type="match status" value="1"/>
</dbReference>
<name>B7FV54_PHATC</name>
<dbReference type="PANTHER" id="PTHR34389">
    <property type="entry name" value="L-RHAMNOSE MUTAROTASE"/>
    <property type="match status" value="1"/>
</dbReference>
<dbReference type="PANTHER" id="PTHR34389:SF2">
    <property type="entry name" value="L-RHAMNOSE MUTAROTASE"/>
    <property type="match status" value="1"/>
</dbReference>
<evidence type="ECO:0000256" key="1">
    <source>
        <dbReference type="SAM" id="SignalP"/>
    </source>
</evidence>
<dbReference type="PaxDb" id="2850-Phatr44979"/>
<feature type="chain" id="PRO_5002855483" evidence="1">
    <location>
        <begin position="26"/>
        <end position="210"/>
    </location>
</feature>
<dbReference type="STRING" id="556484.B7FV54"/>
<dbReference type="AlphaFoldDB" id="B7FV54"/>
<evidence type="ECO:0000313" key="2">
    <source>
        <dbReference type="EMBL" id="EEC49778.1"/>
    </source>
</evidence>
<dbReference type="EMBL" id="CM000608">
    <property type="protein sequence ID" value="EEC49778.1"/>
    <property type="molecule type" value="Genomic_DNA"/>
</dbReference>
<feature type="signal peptide" evidence="1">
    <location>
        <begin position="1"/>
        <end position="25"/>
    </location>
</feature>
<organism evidence="2 3">
    <name type="scientific">Phaeodactylum tricornutum (strain CCAP 1055/1)</name>
    <dbReference type="NCBI Taxonomy" id="556484"/>
    <lineage>
        <taxon>Eukaryota</taxon>
        <taxon>Sar</taxon>
        <taxon>Stramenopiles</taxon>
        <taxon>Ochrophyta</taxon>
        <taxon>Bacillariophyta</taxon>
        <taxon>Bacillariophyceae</taxon>
        <taxon>Bacillariophycidae</taxon>
        <taxon>Naviculales</taxon>
        <taxon>Phaeodactylaceae</taxon>
        <taxon>Phaeodactylum</taxon>
    </lineage>
</organism>
<dbReference type="Gene3D" id="3.30.70.100">
    <property type="match status" value="1"/>
</dbReference>
<dbReference type="InParanoid" id="B7FV54"/>
<dbReference type="InterPro" id="IPR011008">
    <property type="entry name" value="Dimeric_a/b-barrel"/>
</dbReference>
<sequence>MVSTSPTSSSSTFTATALLVGMALALSCSKKVEQRRRSYARTAEKNNLCERFAAPRRYGAAIRLHPEAYRRYRDLHDNVWDQVLNRMRRSHIRNFTIYYHEETQTLFQHFEWIGHWRPGVHTRAQEATLFRADMQAIADDPVTKRWWKECEPCQIPFRDPQQTPPSAGGQGEWWTPLECVNHCGLWPTAYSQQDRDPDFVKRNKADVAYL</sequence>
<protein>
    <submittedName>
        <fullName evidence="2">Uncharacterized protein</fullName>
    </submittedName>
</protein>
<keyword evidence="1" id="KW-0732">Signal</keyword>
<keyword evidence="3" id="KW-1185">Reference proteome</keyword>
<dbReference type="Proteomes" id="UP000000759">
    <property type="component" value="Chromosome 5"/>
</dbReference>
<dbReference type="HOGENOM" id="CLU_100689_1_0_1"/>
<dbReference type="KEGG" id="pti:PHATRDRAFT_44979"/>
<dbReference type="RefSeq" id="XP_002179080.1">
    <property type="nucleotide sequence ID" value="XM_002179044.1"/>
</dbReference>
<dbReference type="InterPro" id="IPR008000">
    <property type="entry name" value="Rham/fucose_mutarotase"/>
</dbReference>